<evidence type="ECO:0000313" key="7">
    <source>
        <dbReference type="EMBL" id="GFO63772.1"/>
    </source>
</evidence>
<name>A0A6V8MUN2_9BACT</name>
<gene>
    <name evidence="7" type="ORF">GMPD_16910</name>
    <name evidence="8" type="ORF">M1B72_08290</name>
</gene>
<reference evidence="8" key="3">
    <citation type="submission" date="2022-04" db="EMBL/GenBank/DDBJ databases">
        <authorList>
            <person name="Liu G."/>
        </authorList>
    </citation>
    <scope>NUCLEOTIDE SEQUENCE</scope>
    <source>
        <strain evidence="8">RG22</strain>
    </source>
</reference>
<evidence type="ECO:0000256" key="1">
    <source>
        <dbReference type="ARBA" id="ARBA00004651"/>
    </source>
</evidence>
<dbReference type="Proteomes" id="UP000831485">
    <property type="component" value="Chromosome"/>
</dbReference>
<evidence type="ECO:0000313" key="10">
    <source>
        <dbReference type="Proteomes" id="UP000831485"/>
    </source>
</evidence>
<dbReference type="GO" id="GO:0015075">
    <property type="term" value="F:monoatomic ion transmembrane transporter activity"/>
    <property type="evidence" value="ECO:0007669"/>
    <property type="project" value="InterPro"/>
</dbReference>
<reference evidence="7" key="2">
    <citation type="journal article" date="2021" name="Int. J. Syst. Evol. Microbiol.">
        <title>Geomonas silvestris sp. nov., Geomonas paludis sp. nov. and Geomonas limicola sp. nov., isolated from terrestrial environments, and emended description of the genus Geomonas.</title>
        <authorList>
            <person name="Itoh H."/>
            <person name="Xu Z."/>
            <person name="Masuda Y."/>
            <person name="Ushijima N."/>
            <person name="Hayakawa C."/>
            <person name="Shiratori Y."/>
            <person name="Senoo K."/>
        </authorList>
    </citation>
    <scope>NUCLEOTIDE SEQUENCE</scope>
    <source>
        <strain evidence="7">Red736</strain>
    </source>
</reference>
<organism evidence="7 9">
    <name type="scientific">Geomonas paludis</name>
    <dbReference type="NCBI Taxonomy" id="2740185"/>
    <lineage>
        <taxon>Bacteria</taxon>
        <taxon>Pseudomonadati</taxon>
        <taxon>Thermodesulfobacteriota</taxon>
        <taxon>Desulfuromonadia</taxon>
        <taxon>Geobacterales</taxon>
        <taxon>Geobacteraceae</taxon>
        <taxon>Geomonas</taxon>
    </lineage>
</organism>
<evidence type="ECO:0000256" key="6">
    <source>
        <dbReference type="SAM" id="Phobius"/>
    </source>
</evidence>
<keyword evidence="5 6" id="KW-0472">Membrane</keyword>
<evidence type="ECO:0000256" key="2">
    <source>
        <dbReference type="ARBA" id="ARBA00022475"/>
    </source>
</evidence>
<evidence type="ECO:0000256" key="5">
    <source>
        <dbReference type="ARBA" id="ARBA00023136"/>
    </source>
</evidence>
<dbReference type="Proteomes" id="UP000568888">
    <property type="component" value="Unassembled WGS sequence"/>
</dbReference>
<comment type="subcellular location">
    <subcellularLocation>
        <location evidence="1">Cell membrane</location>
        <topology evidence="1">Multi-pass membrane protein</topology>
    </subcellularLocation>
</comment>
<evidence type="ECO:0000313" key="9">
    <source>
        <dbReference type="Proteomes" id="UP000568888"/>
    </source>
</evidence>
<keyword evidence="4 6" id="KW-1133">Transmembrane helix</keyword>
<evidence type="ECO:0000256" key="4">
    <source>
        <dbReference type="ARBA" id="ARBA00022989"/>
    </source>
</evidence>
<dbReference type="EMBL" id="CP096574">
    <property type="protein sequence ID" value="UPU37692.1"/>
    <property type="molecule type" value="Genomic_DNA"/>
</dbReference>
<dbReference type="AlphaFoldDB" id="A0A6V8MUN2"/>
<sequence length="83" mass="9474">MNLWLIGALVLVLLMFPCGWVCYTGSLMERFAALQMAQLFAVLIILLLAEGYRRSIYFDLSLVLAVLSLASGLVYLRFLERWL</sequence>
<evidence type="ECO:0000313" key="8">
    <source>
        <dbReference type="EMBL" id="UPU37692.1"/>
    </source>
</evidence>
<accession>A0A6V8MUN2</accession>
<dbReference type="GO" id="GO:0005886">
    <property type="term" value="C:plasma membrane"/>
    <property type="evidence" value="ECO:0007669"/>
    <property type="project" value="UniProtKB-SubCell"/>
</dbReference>
<feature type="transmembrane region" description="Helical" evidence="6">
    <location>
        <begin position="56"/>
        <end position="78"/>
    </location>
</feature>
<keyword evidence="10" id="KW-1185">Reference proteome</keyword>
<dbReference type="RefSeq" id="WP_183346606.1">
    <property type="nucleotide sequence ID" value="NZ_BLXY01000002.1"/>
</dbReference>
<keyword evidence="2" id="KW-1003">Cell membrane</keyword>
<dbReference type="Pfam" id="PF04066">
    <property type="entry name" value="MrpF_PhaF"/>
    <property type="match status" value="1"/>
</dbReference>
<proteinExistence type="predicted"/>
<feature type="transmembrane region" description="Helical" evidence="6">
    <location>
        <begin position="31"/>
        <end position="49"/>
    </location>
</feature>
<keyword evidence="3 6" id="KW-0812">Transmembrane</keyword>
<evidence type="ECO:0000256" key="3">
    <source>
        <dbReference type="ARBA" id="ARBA00022692"/>
    </source>
</evidence>
<protein>
    <submittedName>
        <fullName evidence="8">Monovalent cation/H+ antiporter complex subunit F</fullName>
    </submittedName>
</protein>
<reference evidence="9" key="1">
    <citation type="submission" date="2020-06" db="EMBL/GenBank/DDBJ databases">
        <title>Draft genomic sequecing of Geomonas sp. Red736.</title>
        <authorList>
            <person name="Itoh H."/>
            <person name="Xu Z.X."/>
            <person name="Ushijima N."/>
            <person name="Masuda Y."/>
            <person name="Shiratori Y."/>
            <person name="Senoo K."/>
        </authorList>
    </citation>
    <scope>NUCLEOTIDE SEQUENCE [LARGE SCALE GENOMIC DNA]</scope>
    <source>
        <strain evidence="9">Red736</strain>
    </source>
</reference>
<dbReference type="EMBL" id="BLXY01000002">
    <property type="protein sequence ID" value="GFO63772.1"/>
    <property type="molecule type" value="Genomic_DNA"/>
</dbReference>
<dbReference type="InterPro" id="IPR007208">
    <property type="entry name" value="MrpF/PhaF-like"/>
</dbReference>